<reference evidence="9" key="1">
    <citation type="journal article" date="2020" name="Stud. Mycol.">
        <title>101 Dothideomycetes genomes: a test case for predicting lifestyles and emergence of pathogens.</title>
        <authorList>
            <person name="Haridas S."/>
            <person name="Albert R."/>
            <person name="Binder M."/>
            <person name="Bloem J."/>
            <person name="Labutti K."/>
            <person name="Salamov A."/>
            <person name="Andreopoulos B."/>
            <person name="Baker S."/>
            <person name="Barry K."/>
            <person name="Bills G."/>
            <person name="Bluhm B."/>
            <person name="Cannon C."/>
            <person name="Castanera R."/>
            <person name="Culley D."/>
            <person name="Daum C."/>
            <person name="Ezra D."/>
            <person name="Gonzalez J."/>
            <person name="Henrissat B."/>
            <person name="Kuo A."/>
            <person name="Liang C."/>
            <person name="Lipzen A."/>
            <person name="Lutzoni F."/>
            <person name="Magnuson J."/>
            <person name="Mondo S."/>
            <person name="Nolan M."/>
            <person name="Ohm R."/>
            <person name="Pangilinan J."/>
            <person name="Park H.-J."/>
            <person name="Ramirez L."/>
            <person name="Alfaro M."/>
            <person name="Sun H."/>
            <person name="Tritt A."/>
            <person name="Yoshinaga Y."/>
            <person name="Zwiers L.-H."/>
            <person name="Turgeon B."/>
            <person name="Goodwin S."/>
            <person name="Spatafora J."/>
            <person name="Crous P."/>
            <person name="Grigoriev I."/>
        </authorList>
    </citation>
    <scope>NUCLEOTIDE SEQUENCE</scope>
    <source>
        <strain evidence="9">CBS 262.69</strain>
    </source>
</reference>
<gene>
    <name evidence="9" type="ORF">EJ06DRAFT_581020</name>
</gene>
<dbReference type="SMART" id="SM00426">
    <property type="entry name" value="TEA"/>
    <property type="match status" value="1"/>
</dbReference>
<keyword evidence="5" id="KW-0539">Nucleus</keyword>
<dbReference type="InterPro" id="IPR038096">
    <property type="entry name" value="TEA/ATTS_sf"/>
</dbReference>
<comment type="subcellular location">
    <subcellularLocation>
        <location evidence="1">Nucleus</location>
    </subcellularLocation>
</comment>
<dbReference type="Gene3D" id="6.10.20.40">
    <property type="entry name" value="TEA/ATTS domain"/>
    <property type="match status" value="1"/>
</dbReference>
<keyword evidence="10" id="KW-1185">Reference proteome</keyword>
<dbReference type="PRINTS" id="PR00065">
    <property type="entry name" value="TEADOMAIN"/>
</dbReference>
<feature type="compositionally biased region" description="Basic and acidic residues" evidence="7">
    <location>
        <begin position="29"/>
        <end position="63"/>
    </location>
</feature>
<dbReference type="PROSITE" id="PS51088">
    <property type="entry name" value="TEA_2"/>
    <property type="match status" value="1"/>
</dbReference>
<evidence type="ECO:0000259" key="8">
    <source>
        <dbReference type="PROSITE" id="PS51088"/>
    </source>
</evidence>
<organism evidence="9 10">
    <name type="scientific">Trichodelitschia bisporula</name>
    <dbReference type="NCBI Taxonomy" id="703511"/>
    <lineage>
        <taxon>Eukaryota</taxon>
        <taxon>Fungi</taxon>
        <taxon>Dikarya</taxon>
        <taxon>Ascomycota</taxon>
        <taxon>Pezizomycotina</taxon>
        <taxon>Dothideomycetes</taxon>
        <taxon>Dothideomycetes incertae sedis</taxon>
        <taxon>Phaeotrichales</taxon>
        <taxon>Phaeotrichaceae</taxon>
        <taxon>Trichodelitschia</taxon>
    </lineage>
</organism>
<dbReference type="PANTHER" id="PTHR11834:SF0">
    <property type="entry name" value="PROTEIN SCALLOPED"/>
    <property type="match status" value="1"/>
</dbReference>
<dbReference type="GO" id="GO:0005634">
    <property type="term" value="C:nucleus"/>
    <property type="evidence" value="ECO:0007669"/>
    <property type="project" value="UniProtKB-SubCell"/>
</dbReference>
<protein>
    <submittedName>
        <fullName evidence="9">TEA-domain-containing protein</fullName>
    </submittedName>
</protein>
<evidence type="ECO:0000256" key="2">
    <source>
        <dbReference type="ARBA" id="ARBA00008421"/>
    </source>
</evidence>
<dbReference type="OrthoDB" id="10006572at2759"/>
<dbReference type="InterPro" id="IPR050937">
    <property type="entry name" value="TEC1_TEAD_TF"/>
</dbReference>
<feature type="DNA-binding region" description="TEA" evidence="6">
    <location>
        <begin position="111"/>
        <end position="187"/>
    </location>
</feature>
<feature type="region of interest" description="Disordered" evidence="7">
    <location>
        <begin position="205"/>
        <end position="227"/>
    </location>
</feature>
<dbReference type="Proteomes" id="UP000799640">
    <property type="component" value="Unassembled WGS sequence"/>
</dbReference>
<evidence type="ECO:0000313" key="9">
    <source>
        <dbReference type="EMBL" id="KAF2401769.1"/>
    </source>
</evidence>
<dbReference type="GO" id="GO:0000978">
    <property type="term" value="F:RNA polymerase II cis-regulatory region sequence-specific DNA binding"/>
    <property type="evidence" value="ECO:0007669"/>
    <property type="project" value="TreeGrafter"/>
</dbReference>
<feature type="region of interest" description="Disordered" evidence="7">
    <location>
        <begin position="1"/>
        <end position="77"/>
    </location>
</feature>
<evidence type="ECO:0000256" key="5">
    <source>
        <dbReference type="ARBA" id="ARBA00023242"/>
    </source>
</evidence>
<name>A0A6G1I122_9PEZI</name>
<keyword evidence="4" id="KW-0804">Transcription</keyword>
<feature type="region of interest" description="Disordered" evidence="7">
    <location>
        <begin position="592"/>
        <end position="613"/>
    </location>
</feature>
<sequence length="613" mass="67345">MDHRVLPSNDPSLPDHLTLPTSGVPQRVLQERSGNRQDELAHSEHHIREMKQSSHSSENEITSHTRRSTNPFSLRHRSEADILEETNRLYNACMEVPEFREYRQGQQCRQRGSKQQIWPDRVELAFMRAIVIYPPIGKGKVLLPFDDKGLGRNELIADAIKKYCGVDRNRKQISSHLQVLKTKFKDNQYVLSRLGNPNERYFRKTKHRASGGRSRRPIPSSPPITPSAPLYTPSDFQMFITDASHPADAQIIHYFTSFRPSPRQPDLHLPSSAHLPSLLPHLSPNLTTPPPPTAQVLFAHASLSLPPFPLPKGSTSLGIQFELAPHPSLSSYTDFRATARFSQNGHPEQDIMARVDRNPKQPSRLVNIHFGSDFWARRFMARAMGLAGRLACRADGAAQALHEAVAALGAVQCLEGLRDGVWETLLLVYWRFELAEPGRKGEASWRGVVFRDSGAAGAGAEGDKLELDELPEGFECEPGAQFAELNFDPGLDVVGLGLPGGEGLYGVDIQGGDMQLYDMEQTGLEGGVELDGFPAGAEGGAEGYDGPWQGGYAAPYFDTGPVAMEPTGDVGFGEGGSQHHHAFGGDDQGCHTGGEMPQEFMGQTLPGLEMSQA</sequence>
<evidence type="ECO:0000256" key="3">
    <source>
        <dbReference type="ARBA" id="ARBA00023015"/>
    </source>
</evidence>
<feature type="compositionally biased region" description="Basic residues" evidence="7">
    <location>
        <begin position="205"/>
        <end position="216"/>
    </location>
</feature>
<dbReference type="InterPro" id="IPR000818">
    <property type="entry name" value="TEA/ATTS_dom"/>
</dbReference>
<dbReference type="GO" id="GO:0005667">
    <property type="term" value="C:transcription regulator complex"/>
    <property type="evidence" value="ECO:0007669"/>
    <property type="project" value="TreeGrafter"/>
</dbReference>
<accession>A0A6G1I122</accession>
<dbReference type="AlphaFoldDB" id="A0A6G1I122"/>
<proteinExistence type="inferred from homology"/>
<evidence type="ECO:0000256" key="4">
    <source>
        <dbReference type="ARBA" id="ARBA00023163"/>
    </source>
</evidence>
<evidence type="ECO:0000256" key="7">
    <source>
        <dbReference type="SAM" id="MobiDB-lite"/>
    </source>
</evidence>
<dbReference type="GO" id="GO:0000981">
    <property type="term" value="F:DNA-binding transcription factor activity, RNA polymerase II-specific"/>
    <property type="evidence" value="ECO:0007669"/>
    <property type="project" value="TreeGrafter"/>
</dbReference>
<evidence type="ECO:0000256" key="6">
    <source>
        <dbReference type="PROSITE-ProRule" id="PRU00505"/>
    </source>
</evidence>
<dbReference type="PANTHER" id="PTHR11834">
    <property type="entry name" value="TRANSCRIPTIONAL ENHANCER FACTOR TEF RELATED"/>
    <property type="match status" value="1"/>
</dbReference>
<comment type="similarity">
    <text evidence="2">Belongs to the TEC1 family.</text>
</comment>
<dbReference type="EMBL" id="ML996692">
    <property type="protein sequence ID" value="KAF2401769.1"/>
    <property type="molecule type" value="Genomic_DNA"/>
</dbReference>
<evidence type="ECO:0000256" key="1">
    <source>
        <dbReference type="ARBA" id="ARBA00004123"/>
    </source>
</evidence>
<evidence type="ECO:0000313" key="10">
    <source>
        <dbReference type="Proteomes" id="UP000799640"/>
    </source>
</evidence>
<feature type="domain" description="TEA" evidence="8">
    <location>
        <begin position="111"/>
        <end position="187"/>
    </location>
</feature>
<dbReference type="Pfam" id="PF01285">
    <property type="entry name" value="TEA"/>
    <property type="match status" value="1"/>
</dbReference>
<keyword evidence="3" id="KW-0805">Transcription regulation</keyword>